<proteinExistence type="predicted"/>
<sequence length="145" mass="15491">MRTTPDASHTCALTALYLGQRALLFTPVNLTLLSLLSHPSSSSLSSWSSTLTSDCSFVPSKLPGLPPFVLSLARTAPSPSQVVLVTNHGRRFVSSRHRPHLGSPFLLFSPLVSSPHLRVVAGVVQSTGDGEVLHAWRESAGLRPT</sequence>
<evidence type="ECO:0000313" key="1">
    <source>
        <dbReference type="EMBL" id="TFK51540.1"/>
    </source>
</evidence>
<protein>
    <submittedName>
        <fullName evidence="1">Uncharacterized protein</fullName>
    </submittedName>
</protein>
<name>A0A5C3N269_9AGAM</name>
<evidence type="ECO:0000313" key="2">
    <source>
        <dbReference type="Proteomes" id="UP000305948"/>
    </source>
</evidence>
<gene>
    <name evidence="1" type="ORF">OE88DRAFT_1659612</name>
</gene>
<keyword evidence="2" id="KW-1185">Reference proteome</keyword>
<dbReference type="Proteomes" id="UP000305948">
    <property type="component" value="Unassembled WGS sequence"/>
</dbReference>
<accession>A0A5C3N269</accession>
<dbReference type="AlphaFoldDB" id="A0A5C3N269"/>
<dbReference type="EMBL" id="ML213511">
    <property type="protein sequence ID" value="TFK51540.1"/>
    <property type="molecule type" value="Genomic_DNA"/>
</dbReference>
<reference evidence="1 2" key="1">
    <citation type="journal article" date="2019" name="Nat. Ecol. Evol.">
        <title>Megaphylogeny resolves global patterns of mushroom evolution.</title>
        <authorList>
            <person name="Varga T."/>
            <person name="Krizsan K."/>
            <person name="Foldi C."/>
            <person name="Dima B."/>
            <person name="Sanchez-Garcia M."/>
            <person name="Sanchez-Ramirez S."/>
            <person name="Szollosi G.J."/>
            <person name="Szarkandi J.G."/>
            <person name="Papp V."/>
            <person name="Albert L."/>
            <person name="Andreopoulos W."/>
            <person name="Angelini C."/>
            <person name="Antonin V."/>
            <person name="Barry K.W."/>
            <person name="Bougher N.L."/>
            <person name="Buchanan P."/>
            <person name="Buyck B."/>
            <person name="Bense V."/>
            <person name="Catcheside P."/>
            <person name="Chovatia M."/>
            <person name="Cooper J."/>
            <person name="Damon W."/>
            <person name="Desjardin D."/>
            <person name="Finy P."/>
            <person name="Geml J."/>
            <person name="Haridas S."/>
            <person name="Hughes K."/>
            <person name="Justo A."/>
            <person name="Karasinski D."/>
            <person name="Kautmanova I."/>
            <person name="Kiss B."/>
            <person name="Kocsube S."/>
            <person name="Kotiranta H."/>
            <person name="LaButti K.M."/>
            <person name="Lechner B.E."/>
            <person name="Liimatainen K."/>
            <person name="Lipzen A."/>
            <person name="Lukacs Z."/>
            <person name="Mihaltcheva S."/>
            <person name="Morgado L.N."/>
            <person name="Niskanen T."/>
            <person name="Noordeloos M.E."/>
            <person name="Ohm R.A."/>
            <person name="Ortiz-Santana B."/>
            <person name="Ovrebo C."/>
            <person name="Racz N."/>
            <person name="Riley R."/>
            <person name="Savchenko A."/>
            <person name="Shiryaev A."/>
            <person name="Soop K."/>
            <person name="Spirin V."/>
            <person name="Szebenyi C."/>
            <person name="Tomsovsky M."/>
            <person name="Tulloss R.E."/>
            <person name="Uehling J."/>
            <person name="Grigoriev I.V."/>
            <person name="Vagvolgyi C."/>
            <person name="Papp T."/>
            <person name="Martin F.M."/>
            <person name="Miettinen O."/>
            <person name="Hibbett D.S."/>
            <person name="Nagy L.G."/>
        </authorList>
    </citation>
    <scope>NUCLEOTIDE SEQUENCE [LARGE SCALE GENOMIC DNA]</scope>
    <source>
        <strain evidence="1 2">OMC1185</strain>
    </source>
</reference>
<organism evidence="1 2">
    <name type="scientific">Heliocybe sulcata</name>
    <dbReference type="NCBI Taxonomy" id="5364"/>
    <lineage>
        <taxon>Eukaryota</taxon>
        <taxon>Fungi</taxon>
        <taxon>Dikarya</taxon>
        <taxon>Basidiomycota</taxon>
        <taxon>Agaricomycotina</taxon>
        <taxon>Agaricomycetes</taxon>
        <taxon>Gloeophyllales</taxon>
        <taxon>Gloeophyllaceae</taxon>
        <taxon>Heliocybe</taxon>
    </lineage>
</organism>